<dbReference type="Proteomes" id="UP000053555">
    <property type="component" value="Unassembled WGS sequence"/>
</dbReference>
<dbReference type="EMBL" id="KN669577">
    <property type="protein sequence ID" value="KHN04071.1"/>
    <property type="molecule type" value="Genomic_DNA"/>
</dbReference>
<reference evidence="1" key="1">
    <citation type="submission" date="2014-07" db="EMBL/GenBank/DDBJ databases">
        <title>Identification of a novel salt tolerance gene in wild soybean by whole-genome sequencing.</title>
        <authorList>
            <person name="Lam H.-M."/>
            <person name="Qi X."/>
            <person name="Li M.-W."/>
            <person name="Liu X."/>
            <person name="Xie M."/>
            <person name="Ni M."/>
            <person name="Xu X."/>
        </authorList>
    </citation>
    <scope>NUCLEOTIDE SEQUENCE [LARGE SCALE GENOMIC DNA]</scope>
    <source>
        <tissue evidence="1">Root</tissue>
    </source>
</reference>
<dbReference type="Gene3D" id="3.40.50.1100">
    <property type="match status" value="1"/>
</dbReference>
<dbReference type="InterPro" id="IPR036052">
    <property type="entry name" value="TrpB-like_PALP_sf"/>
</dbReference>
<organism evidence="1">
    <name type="scientific">Glycine soja</name>
    <name type="common">Wild soybean</name>
    <dbReference type="NCBI Taxonomy" id="3848"/>
    <lineage>
        <taxon>Eukaryota</taxon>
        <taxon>Viridiplantae</taxon>
        <taxon>Streptophyta</taxon>
        <taxon>Embryophyta</taxon>
        <taxon>Tracheophyta</taxon>
        <taxon>Spermatophyta</taxon>
        <taxon>Magnoliopsida</taxon>
        <taxon>eudicotyledons</taxon>
        <taxon>Gunneridae</taxon>
        <taxon>Pentapetalae</taxon>
        <taxon>rosids</taxon>
        <taxon>fabids</taxon>
        <taxon>Fabales</taxon>
        <taxon>Fabaceae</taxon>
        <taxon>Papilionoideae</taxon>
        <taxon>50 kb inversion clade</taxon>
        <taxon>NPAAA clade</taxon>
        <taxon>indigoferoid/millettioid clade</taxon>
        <taxon>Phaseoleae</taxon>
        <taxon>Glycine</taxon>
        <taxon>Glycine subgen. Soja</taxon>
    </lineage>
</organism>
<dbReference type="GO" id="GO:0004795">
    <property type="term" value="F:threonine synthase activity"/>
    <property type="evidence" value="ECO:0007669"/>
    <property type="project" value="UniProtKB-EC"/>
</dbReference>
<keyword evidence="1" id="KW-0456">Lyase</keyword>
<name>A0A0B2P449_GLYSO</name>
<proteinExistence type="predicted"/>
<accession>A0A0B2P449</accession>
<protein>
    <submittedName>
        <fullName evidence="1">Threonine synthase 1, chloroplastic</fullName>
        <ecNumber evidence="1">4.2.3.1</ecNumber>
    </submittedName>
</protein>
<dbReference type="EC" id="4.2.3.1" evidence="1"/>
<dbReference type="SUPFAM" id="SSF53686">
    <property type="entry name" value="Tryptophan synthase beta subunit-like PLP-dependent enzymes"/>
    <property type="match status" value="1"/>
</dbReference>
<evidence type="ECO:0000313" key="1">
    <source>
        <dbReference type="EMBL" id="KHN04071.1"/>
    </source>
</evidence>
<dbReference type="AlphaFoldDB" id="A0A0B2P449"/>
<gene>
    <name evidence="1" type="ORF">glysoja_036668</name>
</gene>
<sequence length="69" mass="7985">MGKTTWPYGLDIWSKKEWVLPEIYNNDIVSTFEGNSNLLWAERFGNGTNDLWVKHCGISHTGTFKDLDH</sequence>